<protein>
    <recommendedName>
        <fullName evidence="2">HEAT repeat domain-containing protein</fullName>
    </recommendedName>
</protein>
<dbReference type="PANTHER" id="PTHR12697:SF5">
    <property type="entry name" value="DEOXYHYPUSINE HYDROXYLASE"/>
    <property type="match status" value="1"/>
</dbReference>
<dbReference type="GO" id="GO:0016491">
    <property type="term" value="F:oxidoreductase activity"/>
    <property type="evidence" value="ECO:0007669"/>
    <property type="project" value="TreeGrafter"/>
</dbReference>
<dbReference type="Gene3D" id="1.25.10.10">
    <property type="entry name" value="Leucine-rich Repeat Variant"/>
    <property type="match status" value="2"/>
</dbReference>
<evidence type="ECO:0008006" key="2">
    <source>
        <dbReference type="Google" id="ProtNLM"/>
    </source>
</evidence>
<dbReference type="Pfam" id="PF13646">
    <property type="entry name" value="HEAT_2"/>
    <property type="match status" value="2"/>
</dbReference>
<organism evidence="1">
    <name type="scientific">hydrothermal vent metagenome</name>
    <dbReference type="NCBI Taxonomy" id="652676"/>
    <lineage>
        <taxon>unclassified sequences</taxon>
        <taxon>metagenomes</taxon>
        <taxon>ecological metagenomes</taxon>
    </lineage>
</organism>
<evidence type="ECO:0000313" key="1">
    <source>
        <dbReference type="EMBL" id="VAW81311.1"/>
    </source>
</evidence>
<dbReference type="PANTHER" id="PTHR12697">
    <property type="entry name" value="PBS LYASE HEAT-LIKE PROTEIN"/>
    <property type="match status" value="1"/>
</dbReference>
<accession>A0A3B0YPE4</accession>
<sequence length="376" mass="41943">MKTQLLTIIGASACLLFMPAYADNGKSSSEKKKLCESVFKLAMDTTEKKLKIMPSGKRKRHIQKRMVKAKSQGVAPCLKAKIDAKMLKQRLKYFVRQQESIKKNSEKVDKLIVLLKTGTSLVKLQSIKELRRHSDIRAVGPLIEILKGKDIKVKVSVIRALNVIKDRKSVDPLIAILKNGDVKLRREAASTLGELEDSRVIAPLIAALKDNDTYVRSSSAFSLMKFNDQRIIDAFITHLKADKNDKKSIRNLAVMGLSRSGSPKVIAPLINLLKNDKDPVLRGQVVRSLGILYGQHKKADALDAILFALKDSHAGIREATVRALLELKDPKTVTPLRAALENEEKMLKLTKDVSIQQKNAGIIKLIKYTLTRISKK</sequence>
<dbReference type="SMART" id="SM00567">
    <property type="entry name" value="EZ_HEAT"/>
    <property type="match status" value="7"/>
</dbReference>
<dbReference type="EMBL" id="UOFL01000216">
    <property type="protein sequence ID" value="VAW81311.1"/>
    <property type="molecule type" value="Genomic_DNA"/>
</dbReference>
<dbReference type="InterPro" id="IPR016024">
    <property type="entry name" value="ARM-type_fold"/>
</dbReference>
<dbReference type="InterPro" id="IPR004155">
    <property type="entry name" value="PBS_lyase_HEAT"/>
</dbReference>
<gene>
    <name evidence="1" type="ORF">MNBD_GAMMA12-1513</name>
</gene>
<reference evidence="1" key="1">
    <citation type="submission" date="2018-06" db="EMBL/GenBank/DDBJ databases">
        <authorList>
            <person name="Zhirakovskaya E."/>
        </authorList>
    </citation>
    <scope>NUCLEOTIDE SEQUENCE</scope>
</reference>
<dbReference type="SUPFAM" id="SSF48371">
    <property type="entry name" value="ARM repeat"/>
    <property type="match status" value="1"/>
</dbReference>
<proteinExistence type="predicted"/>
<dbReference type="InterPro" id="IPR011989">
    <property type="entry name" value="ARM-like"/>
</dbReference>
<name>A0A3B0YPE4_9ZZZZ</name>
<dbReference type="AlphaFoldDB" id="A0A3B0YPE4"/>